<organism evidence="2 3">
    <name type="scientific">Vitis vinifera</name>
    <name type="common">Grape</name>
    <dbReference type="NCBI Taxonomy" id="29760"/>
    <lineage>
        <taxon>Eukaryota</taxon>
        <taxon>Viridiplantae</taxon>
        <taxon>Streptophyta</taxon>
        <taxon>Embryophyta</taxon>
        <taxon>Tracheophyta</taxon>
        <taxon>Spermatophyta</taxon>
        <taxon>Magnoliopsida</taxon>
        <taxon>eudicotyledons</taxon>
        <taxon>Gunneridae</taxon>
        <taxon>Pentapetalae</taxon>
        <taxon>rosids</taxon>
        <taxon>Vitales</taxon>
        <taxon>Vitaceae</taxon>
        <taxon>Viteae</taxon>
        <taxon>Vitis</taxon>
    </lineage>
</organism>
<gene>
    <name evidence="2" type="ordered locus">VIT_01s0010g02850</name>
</gene>
<proteinExistence type="predicted"/>
<reference evidence="3" key="1">
    <citation type="journal article" date="2007" name="Nature">
        <title>The grapevine genome sequence suggests ancestral hexaploidization in major angiosperm phyla.</title>
        <authorList>
            <consortium name="The French-Italian Public Consortium for Grapevine Genome Characterization."/>
            <person name="Jaillon O."/>
            <person name="Aury J.-M."/>
            <person name="Noel B."/>
            <person name="Policriti A."/>
            <person name="Clepet C."/>
            <person name="Casagrande A."/>
            <person name="Choisne N."/>
            <person name="Aubourg S."/>
            <person name="Vitulo N."/>
            <person name="Jubin C."/>
            <person name="Vezzi A."/>
            <person name="Legeai F."/>
            <person name="Hugueney P."/>
            <person name="Dasilva C."/>
            <person name="Horner D."/>
            <person name="Mica E."/>
            <person name="Jublot D."/>
            <person name="Poulain J."/>
            <person name="Bruyere C."/>
            <person name="Billault A."/>
            <person name="Segurens B."/>
            <person name="Gouyvenoux M."/>
            <person name="Ugarte E."/>
            <person name="Cattonaro F."/>
            <person name="Anthouard V."/>
            <person name="Vico V."/>
            <person name="Del Fabbro C."/>
            <person name="Alaux M."/>
            <person name="Di Gaspero G."/>
            <person name="Dumas V."/>
            <person name="Felice N."/>
            <person name="Paillard S."/>
            <person name="Juman I."/>
            <person name="Moroldo M."/>
            <person name="Scalabrin S."/>
            <person name="Canaguier A."/>
            <person name="Le Clainche I."/>
            <person name="Malacrida G."/>
            <person name="Durand E."/>
            <person name="Pesole G."/>
            <person name="Laucou V."/>
            <person name="Chatelet P."/>
            <person name="Merdinoglu D."/>
            <person name="Delledonne M."/>
            <person name="Pezzotti M."/>
            <person name="Lecharny A."/>
            <person name="Scarpelli C."/>
            <person name="Artiguenave F."/>
            <person name="Pe M.E."/>
            <person name="Valle G."/>
            <person name="Morgante M."/>
            <person name="Caboche M."/>
            <person name="Adam-Blondon A.-F."/>
            <person name="Weissenbach J."/>
            <person name="Quetier F."/>
            <person name="Wincker P."/>
        </authorList>
    </citation>
    <scope>NUCLEOTIDE SEQUENCE [LARGE SCALE GENOMIC DNA]</scope>
    <source>
        <strain evidence="3">cv. Pinot noir / PN40024</strain>
    </source>
</reference>
<dbReference type="PaxDb" id="29760-VIT_01s0010g02850.t01"/>
<dbReference type="AlphaFoldDB" id="F6HG61"/>
<dbReference type="EMBL" id="FN595754">
    <property type="protein sequence ID" value="CCB51254.1"/>
    <property type="molecule type" value="Genomic_DNA"/>
</dbReference>
<name>F6HG61_VITVI</name>
<dbReference type="HOGENOM" id="CLU_3385739_0_0_1"/>
<feature type="region of interest" description="Disordered" evidence="1">
    <location>
        <begin position="1"/>
        <end position="33"/>
    </location>
</feature>
<protein>
    <submittedName>
        <fullName evidence="2">Uncharacterized protein</fullName>
    </submittedName>
</protein>
<keyword evidence="3" id="KW-1185">Reference proteome</keyword>
<accession>F6HG61</accession>
<evidence type="ECO:0000256" key="1">
    <source>
        <dbReference type="SAM" id="MobiDB-lite"/>
    </source>
</evidence>
<sequence length="33" mass="3473">MEVTVLGHGSSRSAIDPAQVSMHRKVEPGGCHV</sequence>
<dbReference type="Proteomes" id="UP000009183">
    <property type="component" value="Chromosome 1"/>
</dbReference>
<evidence type="ECO:0000313" key="2">
    <source>
        <dbReference type="EMBL" id="CCB51254.1"/>
    </source>
</evidence>
<dbReference type="InParanoid" id="F6HG61"/>
<evidence type="ECO:0000313" key="3">
    <source>
        <dbReference type="Proteomes" id="UP000009183"/>
    </source>
</evidence>